<dbReference type="InterPro" id="IPR052186">
    <property type="entry name" value="Hydantoin_racemase-like"/>
</dbReference>
<comment type="similarity">
    <text evidence="1">Belongs to the HyuE racemase family.</text>
</comment>
<name>A0A1V0IFK7_9VIBR</name>
<protein>
    <submittedName>
        <fullName evidence="2">Hydantoin racemase</fullName>
    </submittedName>
</protein>
<dbReference type="AlphaFoldDB" id="A0A1V0IFK7"/>
<dbReference type="EMBL" id="VTXP01000008">
    <property type="protein sequence ID" value="NOJ24236.1"/>
    <property type="molecule type" value="Genomic_DNA"/>
</dbReference>
<dbReference type="EMBL" id="JXXR01000008">
    <property type="protein sequence ID" value="KJY74847.1"/>
    <property type="molecule type" value="Genomic_DNA"/>
</dbReference>
<dbReference type="GO" id="GO:0047661">
    <property type="term" value="F:amino-acid racemase activity"/>
    <property type="evidence" value="ECO:0007669"/>
    <property type="project" value="InterPro"/>
</dbReference>
<dbReference type="Pfam" id="PF01177">
    <property type="entry name" value="Asp_Glu_race"/>
    <property type="match status" value="1"/>
</dbReference>
<evidence type="ECO:0000313" key="4">
    <source>
        <dbReference type="Proteomes" id="UP000576645"/>
    </source>
</evidence>
<sequence>MTKQRILVIIPISDKGARPFIDAFKREIEPIRHPNVQVDYQALGDRATPFIQSRAAELWDGRDIARVALEAERDGYEGLFINCFGEPAVEAVKEIVDIPVVGGFAPAMMNAAMVSSRFSIVTVVSSVVPMLWDLARQWGMANHLASVRQAGIPVEQLEDKDALKSALLAQSLKAVQDDQAEAIVLGCTGMLEVNQWLTSELETQLGRYVPVVAPVGAAIGMLQSLMSNQLRASRITYEPPTEFPQ</sequence>
<dbReference type="PANTHER" id="PTHR28047:SF5">
    <property type="entry name" value="PROTEIN DCG1"/>
    <property type="match status" value="1"/>
</dbReference>
<organism evidence="2">
    <name type="scientific">Vibrio coralliilyticus</name>
    <dbReference type="NCBI Taxonomy" id="190893"/>
    <lineage>
        <taxon>Bacteria</taxon>
        <taxon>Pseudomonadati</taxon>
        <taxon>Pseudomonadota</taxon>
        <taxon>Gammaproteobacteria</taxon>
        <taxon>Vibrionales</taxon>
        <taxon>Vibrionaceae</taxon>
        <taxon>Vibrio</taxon>
    </lineage>
</organism>
<proteinExistence type="inferred from homology"/>
<evidence type="ECO:0000313" key="2">
    <source>
        <dbReference type="EMBL" id="KJY74847.1"/>
    </source>
</evidence>
<dbReference type="PANTHER" id="PTHR28047">
    <property type="entry name" value="PROTEIN DCG1"/>
    <property type="match status" value="1"/>
</dbReference>
<reference evidence="3 4" key="2">
    <citation type="submission" date="2019-09" db="EMBL/GenBank/DDBJ databases">
        <title>Draft genome sequencing and comparative genomics of hatchery-associated Vibrios.</title>
        <authorList>
            <person name="Kehlet-Delgado H."/>
            <person name="Mueller R.S."/>
        </authorList>
    </citation>
    <scope>NUCLEOTIDE SEQUENCE [LARGE SCALE GENOMIC DNA]</scope>
    <source>
        <strain evidence="3 4">09-121-3</strain>
    </source>
</reference>
<gene>
    <name evidence="3" type="ORF">F0238_15990</name>
    <name evidence="2" type="ORF">TW71_07795</name>
</gene>
<evidence type="ECO:0000256" key="1">
    <source>
        <dbReference type="ARBA" id="ARBA00038414"/>
    </source>
</evidence>
<dbReference type="InterPro" id="IPR053714">
    <property type="entry name" value="Iso_Racemase_Enz_sf"/>
</dbReference>
<dbReference type="Gene3D" id="3.40.50.12500">
    <property type="match status" value="1"/>
</dbReference>
<comment type="caution">
    <text evidence="2">The sequence shown here is derived from an EMBL/GenBank/DDBJ whole genome shotgun (WGS) entry which is preliminary data.</text>
</comment>
<dbReference type="Proteomes" id="UP000576645">
    <property type="component" value="Unassembled WGS sequence"/>
</dbReference>
<reference evidence="2" key="1">
    <citation type="journal article" date="2015" name="BMC Genomics">
        <title>Genome mining reveals unlocked bioactive potential of marine Gram-negative bacteria.</title>
        <authorList>
            <person name="Machado H."/>
            <person name="Sonnenschein E.C."/>
            <person name="Melchiorsen J."/>
            <person name="Gram L."/>
        </authorList>
    </citation>
    <scope>NUCLEOTIDE SEQUENCE</scope>
    <source>
        <strain evidence="2">S2052</strain>
    </source>
</reference>
<dbReference type="InterPro" id="IPR015942">
    <property type="entry name" value="Asp/Glu/hydantoin_racemase"/>
</dbReference>
<evidence type="ECO:0000313" key="3">
    <source>
        <dbReference type="EMBL" id="NOJ24236.1"/>
    </source>
</evidence>
<accession>A0A1V0IFK7</accession>